<evidence type="ECO:0000256" key="3">
    <source>
        <dbReference type="ARBA" id="ARBA00023163"/>
    </source>
</evidence>
<comment type="caution">
    <text evidence="5">The sequence shown here is derived from an EMBL/GenBank/DDBJ whole genome shotgun (WGS) entry which is preliminary data.</text>
</comment>
<protein>
    <submittedName>
        <fullName evidence="5">LacI family transcriptional regulator</fullName>
    </submittedName>
</protein>
<organism evidence="5 6">
    <name type="scientific">Tunturiibacter lichenicola</name>
    <dbReference type="NCBI Taxonomy" id="2051959"/>
    <lineage>
        <taxon>Bacteria</taxon>
        <taxon>Pseudomonadati</taxon>
        <taxon>Acidobacteriota</taxon>
        <taxon>Terriglobia</taxon>
        <taxon>Terriglobales</taxon>
        <taxon>Acidobacteriaceae</taxon>
        <taxon>Tunturiibacter</taxon>
    </lineage>
</organism>
<dbReference type="InterPro" id="IPR046335">
    <property type="entry name" value="LacI/GalR-like_sensor"/>
</dbReference>
<name>A0A7W8J6Y3_9BACT</name>
<dbReference type="SUPFAM" id="SSF47413">
    <property type="entry name" value="lambda repressor-like DNA-binding domains"/>
    <property type="match status" value="1"/>
</dbReference>
<accession>A0A7W8J6Y3</accession>
<dbReference type="InterPro" id="IPR010982">
    <property type="entry name" value="Lambda_DNA-bd_dom_sf"/>
</dbReference>
<dbReference type="SMART" id="SM00354">
    <property type="entry name" value="HTH_LACI"/>
    <property type="match status" value="1"/>
</dbReference>
<dbReference type="CDD" id="cd06267">
    <property type="entry name" value="PBP1_LacI_sugar_binding-like"/>
    <property type="match status" value="1"/>
</dbReference>
<keyword evidence="3" id="KW-0804">Transcription</keyword>
<dbReference type="Proteomes" id="UP000569092">
    <property type="component" value="Unassembled WGS sequence"/>
</dbReference>
<evidence type="ECO:0000313" key="5">
    <source>
        <dbReference type="EMBL" id="MBB5342711.1"/>
    </source>
</evidence>
<evidence type="ECO:0000256" key="1">
    <source>
        <dbReference type="ARBA" id="ARBA00023015"/>
    </source>
</evidence>
<dbReference type="GO" id="GO:0003700">
    <property type="term" value="F:DNA-binding transcription factor activity"/>
    <property type="evidence" value="ECO:0007669"/>
    <property type="project" value="TreeGrafter"/>
</dbReference>
<keyword evidence="2" id="KW-0238">DNA-binding</keyword>
<reference evidence="5 6" key="1">
    <citation type="submission" date="2020-08" db="EMBL/GenBank/DDBJ databases">
        <title>Genomic Encyclopedia of Type Strains, Phase IV (KMG-V): Genome sequencing to study the core and pangenomes of soil and plant-associated prokaryotes.</title>
        <authorList>
            <person name="Whitman W."/>
        </authorList>
    </citation>
    <scope>NUCLEOTIDE SEQUENCE [LARGE SCALE GENOMIC DNA]</scope>
    <source>
        <strain evidence="5 6">M8US30</strain>
    </source>
</reference>
<sequence length="337" mass="36900">MATRLKDIAEDLGLSVITVSKVLRNHPDIADNTRRRVLKRMQELNYQPNTAARSLVTGRTMTLGLVVPDLLHPFFAVIANAITTEIRKHGYSLLIASSDEEPELEVQEIRQMLARRVDVILVASAQWSLESFRQIEEQKVPYVLLDRRLSGLEANYIGVDDEAVGVLATEHLIEQGCRFVAHIRGPEVSTALGRLEGYRRTLASYNLTPLPGHIVTLGASGDHRGEGGGYQAAQRLLAVQPRPDGIFCFNDPSALGAMRAILDAGLRIPEDIAVIGCGNLPSSDFLRVPLSSVDQGSESIGKQAAELALQLAQTKLPLPPRAELMLPRLVVRASSRR</sequence>
<feature type="domain" description="HTH lacI-type" evidence="4">
    <location>
        <begin position="3"/>
        <end position="57"/>
    </location>
</feature>
<dbReference type="Gene3D" id="3.40.50.2300">
    <property type="match status" value="2"/>
</dbReference>
<dbReference type="Gene3D" id="1.10.260.40">
    <property type="entry name" value="lambda repressor-like DNA-binding domains"/>
    <property type="match status" value="1"/>
</dbReference>
<keyword evidence="1" id="KW-0805">Transcription regulation</keyword>
<dbReference type="PROSITE" id="PS50932">
    <property type="entry name" value="HTH_LACI_2"/>
    <property type="match status" value="1"/>
</dbReference>
<dbReference type="AlphaFoldDB" id="A0A7W8J6Y3"/>
<evidence type="ECO:0000256" key="2">
    <source>
        <dbReference type="ARBA" id="ARBA00023125"/>
    </source>
</evidence>
<dbReference type="SUPFAM" id="SSF53822">
    <property type="entry name" value="Periplasmic binding protein-like I"/>
    <property type="match status" value="1"/>
</dbReference>
<evidence type="ECO:0000259" key="4">
    <source>
        <dbReference type="PROSITE" id="PS50932"/>
    </source>
</evidence>
<dbReference type="InterPro" id="IPR000843">
    <property type="entry name" value="HTH_LacI"/>
</dbReference>
<dbReference type="PANTHER" id="PTHR30146:SF109">
    <property type="entry name" value="HTH-TYPE TRANSCRIPTIONAL REGULATOR GALS"/>
    <property type="match status" value="1"/>
</dbReference>
<dbReference type="Pfam" id="PF00356">
    <property type="entry name" value="LacI"/>
    <property type="match status" value="1"/>
</dbReference>
<dbReference type="PANTHER" id="PTHR30146">
    <property type="entry name" value="LACI-RELATED TRANSCRIPTIONAL REPRESSOR"/>
    <property type="match status" value="1"/>
</dbReference>
<dbReference type="EMBL" id="JACHDZ010000001">
    <property type="protein sequence ID" value="MBB5342711.1"/>
    <property type="molecule type" value="Genomic_DNA"/>
</dbReference>
<dbReference type="GO" id="GO:0000976">
    <property type="term" value="F:transcription cis-regulatory region binding"/>
    <property type="evidence" value="ECO:0007669"/>
    <property type="project" value="TreeGrafter"/>
</dbReference>
<gene>
    <name evidence="5" type="ORF">HDF10_000661</name>
</gene>
<dbReference type="CDD" id="cd01392">
    <property type="entry name" value="HTH_LacI"/>
    <property type="match status" value="1"/>
</dbReference>
<dbReference type="Pfam" id="PF13377">
    <property type="entry name" value="Peripla_BP_3"/>
    <property type="match status" value="1"/>
</dbReference>
<proteinExistence type="predicted"/>
<dbReference type="InterPro" id="IPR028082">
    <property type="entry name" value="Peripla_BP_I"/>
</dbReference>
<evidence type="ECO:0000313" key="6">
    <source>
        <dbReference type="Proteomes" id="UP000569092"/>
    </source>
</evidence>